<organism evidence="5 6">
    <name type="scientific">Mycobacteroides saopaulense</name>
    <dbReference type="NCBI Taxonomy" id="1578165"/>
    <lineage>
        <taxon>Bacteria</taxon>
        <taxon>Bacillati</taxon>
        <taxon>Actinomycetota</taxon>
        <taxon>Actinomycetes</taxon>
        <taxon>Mycobacteriales</taxon>
        <taxon>Mycobacteriaceae</taxon>
        <taxon>Mycobacteroides</taxon>
    </lineage>
</organism>
<comment type="function">
    <text evidence="3">Catalyzes the SAM-dependent triple methylation of the alpha-amino group of histidine to form hercynine, a step in the biosynthesis pathway of ergothioneine.</text>
</comment>
<name>A0A1S4VF72_9MYCO</name>
<proteinExistence type="inferred from homology"/>
<dbReference type="PANTHER" id="PTHR43397">
    <property type="entry name" value="ERGOTHIONEINE BIOSYNTHESIS PROTEIN 1"/>
    <property type="match status" value="1"/>
</dbReference>
<evidence type="ECO:0000259" key="4">
    <source>
        <dbReference type="Pfam" id="PF10017"/>
    </source>
</evidence>
<keyword evidence="2 3" id="KW-0808">Transferase</keyword>
<keyword evidence="3" id="KW-0949">S-adenosyl-L-methionine</keyword>
<feature type="domain" description="Histidine-specific methyltransferase SAM-dependent" evidence="4">
    <location>
        <begin position="23"/>
        <end position="319"/>
    </location>
</feature>
<dbReference type="InterPro" id="IPR029063">
    <property type="entry name" value="SAM-dependent_MTases_sf"/>
</dbReference>
<dbReference type="GO" id="GO:0008276">
    <property type="term" value="F:protein methyltransferase activity"/>
    <property type="evidence" value="ECO:0007669"/>
    <property type="project" value="InterPro"/>
</dbReference>
<comment type="caution">
    <text evidence="5">The sequence shown here is derived from an EMBL/GenBank/DDBJ whole genome shotgun (WGS) entry which is preliminary data.</text>
</comment>
<dbReference type="SUPFAM" id="SSF53335">
    <property type="entry name" value="S-adenosyl-L-methionine-dependent methyltransferases"/>
    <property type="match status" value="1"/>
</dbReference>
<evidence type="ECO:0000256" key="2">
    <source>
        <dbReference type="ARBA" id="ARBA00022679"/>
    </source>
</evidence>
<dbReference type="UniPathway" id="UPA01014"/>
<dbReference type="GO" id="GO:0032259">
    <property type="term" value="P:methylation"/>
    <property type="evidence" value="ECO:0007669"/>
    <property type="project" value="UniProtKB-KW"/>
</dbReference>
<dbReference type="GO" id="GO:0052699">
    <property type="term" value="P:ergothioneine biosynthetic process"/>
    <property type="evidence" value="ECO:0007669"/>
    <property type="project" value="UniProtKB-UniRule"/>
</dbReference>
<dbReference type="NCBIfam" id="TIGR03438">
    <property type="entry name" value="egtD_ergothio"/>
    <property type="match status" value="1"/>
</dbReference>
<dbReference type="STRING" id="1578165.BKG68_17685"/>
<dbReference type="Proteomes" id="UP000192434">
    <property type="component" value="Unassembled WGS sequence"/>
</dbReference>
<dbReference type="OrthoDB" id="5289726at2"/>
<dbReference type="PIRSF" id="PIRSF018005">
    <property type="entry name" value="UCP018005"/>
    <property type="match status" value="1"/>
</dbReference>
<comment type="catalytic activity">
    <reaction evidence="3">
        <text>L-histidine + 3 S-adenosyl-L-methionine = hercynine + 3 S-adenosyl-L-homocysteine + 3 H(+)</text>
        <dbReference type="Rhea" id="RHEA:38471"/>
        <dbReference type="ChEBI" id="CHEBI:15378"/>
        <dbReference type="ChEBI" id="CHEBI:15781"/>
        <dbReference type="ChEBI" id="CHEBI:57595"/>
        <dbReference type="ChEBI" id="CHEBI:57856"/>
        <dbReference type="ChEBI" id="CHEBI:59789"/>
        <dbReference type="EC" id="2.1.1.44"/>
    </reaction>
</comment>
<comment type="similarity">
    <text evidence="3">Belongs to the methyltransferase superfamily. EgtD family.</text>
</comment>
<dbReference type="EMBL" id="MVII01000011">
    <property type="protein sequence ID" value="ORB58350.1"/>
    <property type="molecule type" value="Genomic_DNA"/>
</dbReference>
<keyword evidence="1 3" id="KW-0489">Methyltransferase</keyword>
<dbReference type="KEGG" id="msao:MYCSP_01630"/>
<dbReference type="EC" id="2.1.1.44" evidence="3"/>
<evidence type="ECO:0000256" key="3">
    <source>
        <dbReference type="HAMAP-Rule" id="MF_02037"/>
    </source>
</evidence>
<sequence length="322" mass="35308">MTPLSALTLENHLASGAAAAALRRDVRQGLTAEAKSLPPKWFYDEVGSDLFDEITRLPEYYPTRTEAGLLRVHAADIAAASGADTLVELGSGTSEKTRMLLDALGPSTFIPFDVDSGVLRAAGDALVAEYPGMRVRAVCGDFEKDLGQIPRDGRRLVAFLGSTIGNLTTQPRARFLADVATTLRPGEMLLLGTDLVKDTARLVRAYDDSAGVTAAFNRNVLAVINRELDADFDLDTFEHVALWNDDEERMEMWLRSTCDQQVSIEALDLTVHFDTGEMMLTEVSCKFRREGVARELAAAGLHQTHWWTDDSDDFGLSLAVKR</sequence>
<dbReference type="Pfam" id="PF10017">
    <property type="entry name" value="Methyltransf_33"/>
    <property type="match status" value="1"/>
</dbReference>
<feature type="binding site" evidence="3">
    <location>
        <position position="90"/>
    </location>
    <ligand>
        <name>S-adenosyl-L-methionine</name>
        <dbReference type="ChEBI" id="CHEBI:59789"/>
    </ligand>
</feature>
<dbReference type="InterPro" id="IPR017804">
    <property type="entry name" value="MeTrfase_EgtD-like"/>
</dbReference>
<dbReference type="InterPro" id="IPR019257">
    <property type="entry name" value="MeTrfase_dom"/>
</dbReference>
<feature type="binding site" evidence="3">
    <location>
        <begin position="282"/>
        <end position="284"/>
    </location>
    <ligand>
        <name>L-histidine</name>
        <dbReference type="ChEBI" id="CHEBI:57595"/>
    </ligand>
</feature>
<feature type="binding site" evidence="3">
    <location>
        <begin position="141"/>
        <end position="142"/>
    </location>
    <ligand>
        <name>S-adenosyl-L-methionine</name>
        <dbReference type="ChEBI" id="CHEBI:59789"/>
    </ligand>
</feature>
<dbReference type="InterPro" id="IPR032888">
    <property type="entry name" value="EgtD_Actinobacteria"/>
</dbReference>
<dbReference type="PANTHER" id="PTHR43397:SF1">
    <property type="entry name" value="ERGOTHIONEINE BIOSYNTHESIS PROTEIN 1"/>
    <property type="match status" value="1"/>
</dbReference>
<protein>
    <recommendedName>
        <fullName evidence="3">Histidine N-alpha-methyltransferase</fullName>
        <ecNumber evidence="3">2.1.1.44</ecNumber>
    </recommendedName>
    <alternativeName>
        <fullName evidence="3">Histidine trimethyltransferase</fullName>
    </alternativeName>
</protein>
<evidence type="ECO:0000256" key="1">
    <source>
        <dbReference type="ARBA" id="ARBA00022603"/>
    </source>
</evidence>
<feature type="binding site" evidence="3">
    <location>
        <position position="206"/>
    </location>
    <ligand>
        <name>L-histidine</name>
        <dbReference type="ChEBI" id="CHEBI:57595"/>
    </ligand>
</feature>
<dbReference type="AlphaFoldDB" id="A0A1S4VF72"/>
<feature type="binding site" evidence="3">
    <location>
        <position position="113"/>
    </location>
    <ligand>
        <name>S-adenosyl-L-methionine</name>
        <dbReference type="ChEBI" id="CHEBI:59789"/>
    </ligand>
</feature>
<feature type="binding site" evidence="3">
    <location>
        <position position="166"/>
    </location>
    <ligand>
        <name>L-histidine</name>
        <dbReference type="ChEBI" id="CHEBI:57595"/>
    </ligand>
</feature>
<feature type="binding site" evidence="3">
    <location>
        <position position="60"/>
    </location>
    <ligand>
        <name>L-histidine</name>
        <dbReference type="ChEBI" id="CHEBI:57595"/>
    </ligand>
</feature>
<comment type="pathway">
    <text evidence="3">Amino-acid biosynthesis; ergothioneine biosynthesis.</text>
</comment>
<gene>
    <name evidence="3" type="primary">egtD</name>
    <name evidence="5" type="ORF">BST43_09975</name>
</gene>
<evidence type="ECO:0000313" key="5">
    <source>
        <dbReference type="EMBL" id="ORB58350.1"/>
    </source>
</evidence>
<evidence type="ECO:0000313" key="6">
    <source>
        <dbReference type="Proteomes" id="UP000192434"/>
    </source>
</evidence>
<dbReference type="HAMAP" id="MF_02037">
    <property type="entry name" value="EgtD"/>
    <property type="match status" value="1"/>
</dbReference>
<reference evidence="5 6" key="1">
    <citation type="submission" date="2016-12" db="EMBL/GenBank/DDBJ databases">
        <title>The new phylogeny of genus Mycobacterium.</title>
        <authorList>
            <person name="Tortoli E."/>
            <person name="Trovato A."/>
            <person name="Cirillo D.M."/>
        </authorList>
    </citation>
    <scope>NUCLEOTIDE SEQUENCE [LARGE SCALE GENOMIC DNA]</scope>
    <source>
        <strain evidence="5 6">CCUG 66554</strain>
    </source>
</reference>
<comment type="subunit">
    <text evidence="3">Monomer.</text>
</comment>
<dbReference type="Gene3D" id="3.40.50.150">
    <property type="entry name" value="Vaccinia Virus protein VP39"/>
    <property type="match status" value="2"/>
</dbReference>
<dbReference type="GO" id="GO:0052706">
    <property type="term" value="F:L-histidine N(alpha)-methyltransferase activity"/>
    <property type="evidence" value="ECO:0007669"/>
    <property type="project" value="UniProtKB-UniRule"/>
</dbReference>
<feature type="binding site" evidence="3">
    <location>
        <position position="96"/>
    </location>
    <ligand>
        <name>S-adenosyl-L-methionine</name>
        <dbReference type="ChEBI" id="CHEBI:59789"/>
    </ligand>
</feature>
<accession>A0A1S4VF72</accession>
<dbReference type="InterPro" id="IPR051128">
    <property type="entry name" value="EgtD_Methyltrsf_superfamily"/>
</dbReference>
<dbReference type="InterPro" id="IPR035094">
    <property type="entry name" value="EgtD"/>
</dbReference>